<dbReference type="InterPro" id="IPR043472">
    <property type="entry name" value="Macro_dom-like"/>
</dbReference>
<dbReference type="EMBL" id="JBGBPQ010000018">
    <property type="protein sequence ID" value="KAL1507400.1"/>
    <property type="molecule type" value="Genomic_DNA"/>
</dbReference>
<gene>
    <name evidence="2" type="ORF">AB1Y20_008242</name>
</gene>
<dbReference type="PANTHER" id="PTHR11106:SF27">
    <property type="entry name" value="MACRO DOMAIN-CONTAINING PROTEIN"/>
    <property type="match status" value="1"/>
</dbReference>
<evidence type="ECO:0000313" key="3">
    <source>
        <dbReference type="Proteomes" id="UP001515480"/>
    </source>
</evidence>
<dbReference type="AlphaFoldDB" id="A0AB34IU50"/>
<dbReference type="SUPFAM" id="SSF52949">
    <property type="entry name" value="Macro domain-like"/>
    <property type="match status" value="1"/>
</dbReference>
<keyword evidence="3" id="KW-1185">Reference proteome</keyword>
<dbReference type="PROSITE" id="PS51154">
    <property type="entry name" value="MACRO"/>
    <property type="match status" value="1"/>
</dbReference>
<evidence type="ECO:0000259" key="1">
    <source>
        <dbReference type="PROSITE" id="PS51154"/>
    </source>
</evidence>
<dbReference type="PANTHER" id="PTHR11106">
    <property type="entry name" value="GANGLIOSIDE INDUCED DIFFERENTIATION ASSOCIATED PROTEIN 2-RELATED"/>
    <property type="match status" value="1"/>
</dbReference>
<reference evidence="2 3" key="1">
    <citation type="journal article" date="2024" name="Science">
        <title>Giant polyketide synthase enzymes in the biosynthesis of giant marine polyether toxins.</title>
        <authorList>
            <person name="Fallon T.R."/>
            <person name="Shende V.V."/>
            <person name="Wierzbicki I.H."/>
            <person name="Pendleton A.L."/>
            <person name="Watervoot N.F."/>
            <person name="Auber R.P."/>
            <person name="Gonzalez D.J."/>
            <person name="Wisecaver J.H."/>
            <person name="Moore B.S."/>
        </authorList>
    </citation>
    <scope>NUCLEOTIDE SEQUENCE [LARGE SCALE GENOMIC DNA]</scope>
    <source>
        <strain evidence="2 3">12B1</strain>
    </source>
</reference>
<name>A0AB34IU50_PRYPA</name>
<accession>A0AB34IU50</accession>
<dbReference type="InterPro" id="IPR002589">
    <property type="entry name" value="Macro_dom"/>
</dbReference>
<dbReference type="Proteomes" id="UP001515480">
    <property type="component" value="Unassembled WGS sequence"/>
</dbReference>
<comment type="caution">
    <text evidence="2">The sequence shown here is derived from an EMBL/GenBank/DDBJ whole genome shotgun (WGS) entry which is preliminary data.</text>
</comment>
<protein>
    <recommendedName>
        <fullName evidence="1">Macro domain-containing protein</fullName>
    </recommendedName>
</protein>
<organism evidence="2 3">
    <name type="scientific">Prymnesium parvum</name>
    <name type="common">Toxic golden alga</name>
    <dbReference type="NCBI Taxonomy" id="97485"/>
    <lineage>
        <taxon>Eukaryota</taxon>
        <taxon>Haptista</taxon>
        <taxon>Haptophyta</taxon>
        <taxon>Prymnesiophyceae</taxon>
        <taxon>Prymnesiales</taxon>
        <taxon>Prymnesiaceae</taxon>
        <taxon>Prymnesium</taxon>
    </lineage>
</organism>
<proteinExistence type="predicted"/>
<feature type="domain" description="Macro" evidence="1">
    <location>
        <begin position="1"/>
        <end position="230"/>
    </location>
</feature>
<sequence length="327" mass="34787">MRVHLSRGCLAAASAGALVTSANDSLVGNLAPMYWRFISRTNVDSTIRKLGGEELIQACLDIEPLPTVQGIRRDITRWTSGVKHGACALVRCPAGAAVATKASGALRADWVIHAVAPDSEFGYEGLYTGGDASQKASGITSQQFSPPDQLLLSAFSSAFSEAARVQASTVCCPALGIGVKGWKPAISAALGLEAVVQLNARDPTSVKSIEFVIGGVDADITWREWLKVARALLGLPSGIDSDASFKEQASQGRITWELLSQGHLQADVAQNKMSSQCSESMGAHMLALDKLPEIQEMLLHRARGFSGMDIPLTAEQELAATRRRTTR</sequence>
<dbReference type="Gene3D" id="3.40.220.10">
    <property type="entry name" value="Leucine Aminopeptidase, subunit E, domain 1"/>
    <property type="match status" value="1"/>
</dbReference>
<evidence type="ECO:0000313" key="2">
    <source>
        <dbReference type="EMBL" id="KAL1507400.1"/>
    </source>
</evidence>